<evidence type="ECO:0000313" key="2">
    <source>
        <dbReference type="EMBL" id="TKS89442.1"/>
    </source>
</evidence>
<evidence type="ECO:0000256" key="1">
    <source>
        <dbReference type="SAM" id="MobiDB-lite"/>
    </source>
</evidence>
<feature type="compositionally biased region" description="Basic and acidic residues" evidence="1">
    <location>
        <begin position="39"/>
        <end position="48"/>
    </location>
</feature>
<evidence type="ECO:0000313" key="3">
    <source>
        <dbReference type="Proteomes" id="UP000298787"/>
    </source>
</evidence>
<feature type="region of interest" description="Disordered" evidence="1">
    <location>
        <begin position="24"/>
        <end position="78"/>
    </location>
</feature>
<reference evidence="2 3" key="1">
    <citation type="submission" date="2019-01" db="EMBL/GenBank/DDBJ databases">
        <title>Genome Assembly of Collichthys lucidus.</title>
        <authorList>
            <person name="Cai M."/>
            <person name="Xiao S."/>
        </authorList>
    </citation>
    <scope>NUCLEOTIDE SEQUENCE [LARGE SCALE GENOMIC DNA]</scope>
    <source>
        <strain evidence="2">JT15FE1705JMU</strain>
        <tissue evidence="2">Muscle</tissue>
    </source>
</reference>
<name>A0A4V6ASS0_COLLU</name>
<dbReference type="Proteomes" id="UP000298787">
    <property type="component" value="Chromosome 21"/>
</dbReference>
<gene>
    <name evidence="2" type="ORF">D9C73_023567</name>
</gene>
<proteinExistence type="predicted"/>
<dbReference type="AlphaFoldDB" id="A0A4V6ASS0"/>
<sequence>MHLINEQLSVFSLRGFGQAEVREGEAEGAFSRPVQTERSSTEGQRRDATAGVAAEAEKRTDTETETGTETEIGTGRGGIALVRAPDQSESDLFHDGRQHPSGMPVPEMIIWLPAASYLAGWKRLAMVQCVCLPCTASGGPESFQQFGVRLL</sequence>
<dbReference type="EMBL" id="CM014098">
    <property type="protein sequence ID" value="TKS89442.1"/>
    <property type="molecule type" value="Genomic_DNA"/>
</dbReference>
<protein>
    <submittedName>
        <fullName evidence="2">Uncharacterized protein</fullName>
    </submittedName>
</protein>
<accession>A0A4V6ASS0</accession>
<organism evidence="2 3">
    <name type="scientific">Collichthys lucidus</name>
    <name type="common">Big head croaker</name>
    <name type="synonym">Sciaena lucida</name>
    <dbReference type="NCBI Taxonomy" id="240159"/>
    <lineage>
        <taxon>Eukaryota</taxon>
        <taxon>Metazoa</taxon>
        <taxon>Chordata</taxon>
        <taxon>Craniata</taxon>
        <taxon>Vertebrata</taxon>
        <taxon>Euteleostomi</taxon>
        <taxon>Actinopterygii</taxon>
        <taxon>Neopterygii</taxon>
        <taxon>Teleostei</taxon>
        <taxon>Neoteleostei</taxon>
        <taxon>Acanthomorphata</taxon>
        <taxon>Eupercaria</taxon>
        <taxon>Sciaenidae</taxon>
        <taxon>Collichthys</taxon>
    </lineage>
</organism>
<keyword evidence="3" id="KW-1185">Reference proteome</keyword>